<feature type="transmembrane region" description="Helical" evidence="1">
    <location>
        <begin position="149"/>
        <end position="167"/>
    </location>
</feature>
<organism evidence="2 3">
    <name type="scientific">Caballeronia novacaledonica</name>
    <dbReference type="NCBI Taxonomy" id="1544861"/>
    <lineage>
        <taxon>Bacteria</taxon>
        <taxon>Pseudomonadati</taxon>
        <taxon>Pseudomonadota</taxon>
        <taxon>Betaproteobacteria</taxon>
        <taxon>Burkholderiales</taxon>
        <taxon>Burkholderiaceae</taxon>
        <taxon>Caballeronia</taxon>
    </lineage>
</organism>
<comment type="caution">
    <text evidence="2">The sequence shown here is derived from an EMBL/GenBank/DDBJ whole genome shotgun (WGS) entry which is preliminary data.</text>
</comment>
<sequence length="227" mass="25903">MAQDDHGSVSAVQICYSESQAAGGGSARGFTIRLNAMAIRDPHESEDRPRENVAARLESRDNRLEGTRNLLVTLLHAAFVFVFISEFSPLFLEHDFERLFRSNPVFLAQILIIILTGSVGIVWFWIAVFRRVTGLNFAGKRSAWLMPRYFYAAFFVLFLGSWIFATYEMWDLPWFAIQLIACATVLFQTWKILVRIRRQQSSKLLRAGYSLTMVLLAVEATVVLLSR</sequence>
<protein>
    <submittedName>
        <fullName evidence="2">Uncharacterized protein</fullName>
    </submittedName>
</protein>
<reference evidence="2" key="1">
    <citation type="submission" date="2022-09" db="EMBL/GenBank/DDBJ databases">
        <title>Isolation and characterization of 3-chlorobenzoate degrading bacteria from soils in Shizuoka.</title>
        <authorList>
            <person name="Ifat A."/>
            <person name="Ogawa N."/>
            <person name="Kimbara K."/>
            <person name="Moriuchi R."/>
            <person name="Dohra H."/>
            <person name="Shintani M."/>
        </authorList>
    </citation>
    <scope>NUCLEOTIDE SEQUENCE</scope>
    <source>
        <strain evidence="2">19CS4-2</strain>
    </source>
</reference>
<feature type="transmembrane region" description="Helical" evidence="1">
    <location>
        <begin position="70"/>
        <end position="92"/>
    </location>
</feature>
<name>A0AA37MRH8_9BURK</name>
<feature type="transmembrane region" description="Helical" evidence="1">
    <location>
        <begin position="104"/>
        <end position="128"/>
    </location>
</feature>
<proteinExistence type="predicted"/>
<dbReference type="EMBL" id="BPUS01000014">
    <property type="protein sequence ID" value="GJH28156.1"/>
    <property type="molecule type" value="Genomic_DNA"/>
</dbReference>
<dbReference type="RefSeq" id="WP_238214946.1">
    <property type="nucleotide sequence ID" value="NZ_BPUS01000014.1"/>
</dbReference>
<gene>
    <name evidence="2" type="ORF">CBA19CS42_26590</name>
</gene>
<keyword evidence="1" id="KW-1133">Transmembrane helix</keyword>
<keyword evidence="1" id="KW-0472">Membrane</keyword>
<keyword evidence="1" id="KW-0812">Transmembrane</keyword>
<accession>A0AA37MRH8</accession>
<feature type="transmembrane region" description="Helical" evidence="1">
    <location>
        <begin position="206"/>
        <end position="225"/>
    </location>
</feature>
<evidence type="ECO:0000256" key="1">
    <source>
        <dbReference type="SAM" id="Phobius"/>
    </source>
</evidence>
<evidence type="ECO:0000313" key="3">
    <source>
        <dbReference type="Proteomes" id="UP001055111"/>
    </source>
</evidence>
<dbReference type="AlphaFoldDB" id="A0AA37MRH8"/>
<dbReference type="Proteomes" id="UP001055111">
    <property type="component" value="Unassembled WGS sequence"/>
</dbReference>
<feature type="transmembrane region" description="Helical" evidence="1">
    <location>
        <begin position="173"/>
        <end position="194"/>
    </location>
</feature>
<evidence type="ECO:0000313" key="2">
    <source>
        <dbReference type="EMBL" id="GJH28156.1"/>
    </source>
</evidence>